<feature type="domain" description="Peptidase M15C" evidence="2">
    <location>
        <begin position="170"/>
        <end position="249"/>
    </location>
</feature>
<evidence type="ECO:0000259" key="2">
    <source>
        <dbReference type="Pfam" id="PF13539"/>
    </source>
</evidence>
<dbReference type="KEGG" id="mlj:MLAC_30460"/>
<evidence type="ECO:0000256" key="1">
    <source>
        <dbReference type="SAM" id="MobiDB-lite"/>
    </source>
</evidence>
<reference evidence="3 4" key="1">
    <citation type="journal article" date="2019" name="Emerg. Microbes Infect.">
        <title>Comprehensive subspecies identification of 175 nontuberculous mycobacteria species based on 7547 genomic profiles.</title>
        <authorList>
            <person name="Matsumoto Y."/>
            <person name="Kinjo T."/>
            <person name="Motooka D."/>
            <person name="Nabeya D."/>
            <person name="Jung N."/>
            <person name="Uechi K."/>
            <person name="Horii T."/>
            <person name="Iida T."/>
            <person name="Fujita J."/>
            <person name="Nakamura S."/>
        </authorList>
    </citation>
    <scope>NUCLEOTIDE SEQUENCE [LARGE SCALE GENOMIC DNA]</scope>
    <source>
        <strain evidence="3 4">JCM 15657</strain>
    </source>
</reference>
<dbReference type="Gene3D" id="3.30.1380.10">
    <property type="match status" value="1"/>
</dbReference>
<organism evidence="3 4">
    <name type="scientific">Mycobacterium lacus</name>
    <dbReference type="NCBI Taxonomy" id="169765"/>
    <lineage>
        <taxon>Bacteria</taxon>
        <taxon>Bacillati</taxon>
        <taxon>Actinomycetota</taxon>
        <taxon>Actinomycetes</taxon>
        <taxon>Mycobacteriales</taxon>
        <taxon>Mycobacteriaceae</taxon>
        <taxon>Mycobacterium</taxon>
    </lineage>
</organism>
<gene>
    <name evidence="3" type="ORF">MLAC_30460</name>
</gene>
<sequence>MEASGEDASPLTPFERRGALLTELLAAVVMLVQCAAAPPPHAARASTSVAPSPSGPASSSSAPPAPAGGTVAPVTAAELGATWRPGCPVEPGQLRRVTVEHIGFDGQTHRGQLIVHEDLVREVIEIFEQLYRLGYPVDKIRTVDNYPAADDELSMEDDNTSAFNCRTIPGSDQWSPHAYGRAIDLNPLLNPCIYASGAFEPRNAAAYLDRSRADPGLLHNGDPAEHVFTDRGWQWGGYWPTPTDYQHFERP</sequence>
<protein>
    <recommendedName>
        <fullName evidence="2">Peptidase M15C domain-containing protein</fullName>
    </recommendedName>
</protein>
<evidence type="ECO:0000313" key="3">
    <source>
        <dbReference type="EMBL" id="BBX97752.1"/>
    </source>
</evidence>
<dbReference type="AlphaFoldDB" id="A0A7I7NMF0"/>
<dbReference type="Proteomes" id="UP000466396">
    <property type="component" value="Chromosome"/>
</dbReference>
<name>A0A7I7NMF0_9MYCO</name>
<evidence type="ECO:0000313" key="4">
    <source>
        <dbReference type="Proteomes" id="UP000466396"/>
    </source>
</evidence>
<dbReference type="EMBL" id="AP022581">
    <property type="protein sequence ID" value="BBX97752.1"/>
    <property type="molecule type" value="Genomic_DNA"/>
</dbReference>
<feature type="region of interest" description="Disordered" evidence="1">
    <location>
        <begin position="42"/>
        <end position="71"/>
    </location>
</feature>
<dbReference type="GO" id="GO:0008233">
    <property type="term" value="F:peptidase activity"/>
    <property type="evidence" value="ECO:0007669"/>
    <property type="project" value="InterPro"/>
</dbReference>
<keyword evidence="4" id="KW-1185">Reference proteome</keyword>
<dbReference type="InterPro" id="IPR009045">
    <property type="entry name" value="Zn_M74/Hedgehog-like"/>
</dbReference>
<dbReference type="SUPFAM" id="SSF55166">
    <property type="entry name" value="Hedgehog/DD-peptidase"/>
    <property type="match status" value="1"/>
</dbReference>
<accession>A0A7I7NMF0</accession>
<proteinExistence type="predicted"/>
<dbReference type="InterPro" id="IPR039561">
    <property type="entry name" value="Peptidase_M15C"/>
</dbReference>
<dbReference type="Pfam" id="PF13539">
    <property type="entry name" value="Peptidase_M15_4"/>
    <property type="match status" value="1"/>
</dbReference>